<protein>
    <submittedName>
        <fullName evidence="1">Integral membrane protein</fullName>
    </submittedName>
</protein>
<proteinExistence type="predicted"/>
<accession>A0A5A7Q7R7</accession>
<keyword evidence="2" id="KW-1185">Reference proteome</keyword>
<name>A0A5A7Q7R7_STRAF</name>
<gene>
    <name evidence="1" type="ORF">STAS_18034</name>
</gene>
<dbReference type="EMBL" id="BKCP01006072">
    <property type="protein sequence ID" value="GER41323.1"/>
    <property type="molecule type" value="Genomic_DNA"/>
</dbReference>
<reference evidence="2" key="1">
    <citation type="journal article" date="2019" name="Curr. Biol.">
        <title>Genome Sequence of Striga asiatica Provides Insight into the Evolution of Plant Parasitism.</title>
        <authorList>
            <person name="Yoshida S."/>
            <person name="Kim S."/>
            <person name="Wafula E.K."/>
            <person name="Tanskanen J."/>
            <person name="Kim Y.M."/>
            <person name="Honaas L."/>
            <person name="Yang Z."/>
            <person name="Spallek T."/>
            <person name="Conn C.E."/>
            <person name="Ichihashi Y."/>
            <person name="Cheong K."/>
            <person name="Cui S."/>
            <person name="Der J.P."/>
            <person name="Gundlach H."/>
            <person name="Jiao Y."/>
            <person name="Hori C."/>
            <person name="Ishida J.K."/>
            <person name="Kasahara H."/>
            <person name="Kiba T."/>
            <person name="Kim M.S."/>
            <person name="Koo N."/>
            <person name="Laohavisit A."/>
            <person name="Lee Y.H."/>
            <person name="Lumba S."/>
            <person name="McCourt P."/>
            <person name="Mortimer J.C."/>
            <person name="Mutuku J.M."/>
            <person name="Nomura T."/>
            <person name="Sasaki-Sekimoto Y."/>
            <person name="Seto Y."/>
            <person name="Wang Y."/>
            <person name="Wakatake T."/>
            <person name="Sakakibara H."/>
            <person name="Demura T."/>
            <person name="Yamaguchi S."/>
            <person name="Yoneyama K."/>
            <person name="Manabe R.I."/>
            <person name="Nelson D.C."/>
            <person name="Schulman A.H."/>
            <person name="Timko M.P."/>
            <person name="dePamphilis C.W."/>
            <person name="Choi D."/>
            <person name="Shirasu K."/>
        </authorList>
    </citation>
    <scope>NUCLEOTIDE SEQUENCE [LARGE SCALE GENOMIC DNA]</scope>
    <source>
        <strain evidence="2">cv. UVA1</strain>
    </source>
</reference>
<evidence type="ECO:0000313" key="2">
    <source>
        <dbReference type="Proteomes" id="UP000325081"/>
    </source>
</evidence>
<evidence type="ECO:0000313" key="1">
    <source>
        <dbReference type="EMBL" id="GER41323.1"/>
    </source>
</evidence>
<dbReference type="Proteomes" id="UP000325081">
    <property type="component" value="Unassembled WGS sequence"/>
</dbReference>
<dbReference type="AlphaFoldDB" id="A0A5A7Q7R7"/>
<organism evidence="1 2">
    <name type="scientific">Striga asiatica</name>
    <name type="common">Asiatic witchweed</name>
    <name type="synonym">Buchnera asiatica</name>
    <dbReference type="NCBI Taxonomy" id="4170"/>
    <lineage>
        <taxon>Eukaryota</taxon>
        <taxon>Viridiplantae</taxon>
        <taxon>Streptophyta</taxon>
        <taxon>Embryophyta</taxon>
        <taxon>Tracheophyta</taxon>
        <taxon>Spermatophyta</taxon>
        <taxon>Magnoliopsida</taxon>
        <taxon>eudicotyledons</taxon>
        <taxon>Gunneridae</taxon>
        <taxon>Pentapetalae</taxon>
        <taxon>asterids</taxon>
        <taxon>lamiids</taxon>
        <taxon>Lamiales</taxon>
        <taxon>Orobanchaceae</taxon>
        <taxon>Buchnereae</taxon>
        <taxon>Striga</taxon>
    </lineage>
</organism>
<comment type="caution">
    <text evidence="1">The sequence shown here is derived from an EMBL/GenBank/DDBJ whole genome shotgun (WGS) entry which is preliminary data.</text>
</comment>
<sequence>MKLIDGGDGVVLKSACDTPGVIGGLDIGIQGNQNVDDLVSVVDIPFKKIKRVKKRQVICKSCPFDTDFWDTMRFDLTSDLVEWLKVGKLKNRRKKKEGYLTTWLRQLLLQNP</sequence>